<dbReference type="SUPFAM" id="SSF51695">
    <property type="entry name" value="PLC-like phosphodiesterases"/>
    <property type="match status" value="1"/>
</dbReference>
<dbReference type="InterPro" id="IPR017946">
    <property type="entry name" value="PLC-like_Pdiesterase_TIM-brl"/>
</dbReference>
<accession>A0A5C8HUD7</accession>
<proteinExistence type="predicted"/>
<dbReference type="PANTHER" id="PTHR43805:SF1">
    <property type="entry name" value="GP-PDE DOMAIN-CONTAINING PROTEIN"/>
    <property type="match status" value="1"/>
</dbReference>
<evidence type="ECO:0000313" key="2">
    <source>
        <dbReference type="EMBL" id="TXK06651.1"/>
    </source>
</evidence>
<dbReference type="GO" id="GO:0008081">
    <property type="term" value="F:phosphoric diester hydrolase activity"/>
    <property type="evidence" value="ECO:0007669"/>
    <property type="project" value="InterPro"/>
</dbReference>
<feature type="domain" description="GP-PDE" evidence="1">
    <location>
        <begin position="17"/>
        <end position="253"/>
    </location>
</feature>
<gene>
    <name evidence="2" type="ORF">FVP60_00860</name>
</gene>
<dbReference type="RefSeq" id="WP_147825455.1">
    <property type="nucleotide sequence ID" value="NZ_BAAARG010000001.1"/>
</dbReference>
<dbReference type="OrthoDB" id="5241788at2"/>
<reference evidence="2 3" key="1">
    <citation type="submission" date="2019-08" db="EMBL/GenBank/DDBJ databases">
        <authorList>
            <person name="Dong K."/>
        </authorList>
    </citation>
    <scope>NUCLEOTIDE SEQUENCE [LARGE SCALE GENOMIC DNA]</scope>
    <source>
        <strain evidence="2 3">M4-8</strain>
    </source>
</reference>
<dbReference type="Pfam" id="PF03009">
    <property type="entry name" value="GDPD"/>
    <property type="match status" value="1"/>
</dbReference>
<dbReference type="Proteomes" id="UP000321196">
    <property type="component" value="Unassembled WGS sequence"/>
</dbReference>
<evidence type="ECO:0000259" key="1">
    <source>
        <dbReference type="PROSITE" id="PS51704"/>
    </source>
</evidence>
<evidence type="ECO:0000313" key="3">
    <source>
        <dbReference type="Proteomes" id="UP000321196"/>
    </source>
</evidence>
<organism evidence="2 3">
    <name type="scientific">Microbacterium mitrae</name>
    <dbReference type="NCBI Taxonomy" id="664640"/>
    <lineage>
        <taxon>Bacteria</taxon>
        <taxon>Bacillati</taxon>
        <taxon>Actinomycetota</taxon>
        <taxon>Actinomycetes</taxon>
        <taxon>Micrococcales</taxon>
        <taxon>Microbacteriaceae</taxon>
        <taxon>Microbacterium</taxon>
    </lineage>
</organism>
<sequence>MTHPYLAGTAPQLLAHRGLVNSDEATAGVVENSFAAIAAAHAAGAQYIESDCHLTSDGVVVLFHDSSLLRVTGDERLVADVSTVELEHLMLERGGLITLEQALVSFPETRFNIDIKAEAAAVPVADIVAKHADRVLLTSFSDRARRRAAARLKHLDALPAYSPGKATMALIVLAVALRIGPWQKRLLRGFDALQIPESFGPVRVLTPRLVAAAHRFATLVHVWTINEPDEMRRLLAMGVDGLVTDRIDVALAL</sequence>
<name>A0A5C8HUD7_9MICO</name>
<dbReference type="AlphaFoldDB" id="A0A5C8HUD7"/>
<dbReference type="Gene3D" id="3.20.20.190">
    <property type="entry name" value="Phosphatidylinositol (PI) phosphodiesterase"/>
    <property type="match status" value="1"/>
</dbReference>
<dbReference type="EMBL" id="VRSW01000001">
    <property type="protein sequence ID" value="TXK06651.1"/>
    <property type="molecule type" value="Genomic_DNA"/>
</dbReference>
<protein>
    <submittedName>
        <fullName evidence="2">Glycerophosphodiester phosphodiesterase</fullName>
    </submittedName>
</protein>
<dbReference type="PANTHER" id="PTHR43805">
    <property type="entry name" value="GLYCEROPHOSPHORYL DIESTER PHOSPHODIESTERASE"/>
    <property type="match status" value="1"/>
</dbReference>
<keyword evidence="3" id="KW-1185">Reference proteome</keyword>
<dbReference type="InterPro" id="IPR030395">
    <property type="entry name" value="GP_PDE_dom"/>
</dbReference>
<dbReference type="PROSITE" id="PS51704">
    <property type="entry name" value="GP_PDE"/>
    <property type="match status" value="1"/>
</dbReference>
<dbReference type="GO" id="GO:0006629">
    <property type="term" value="P:lipid metabolic process"/>
    <property type="evidence" value="ECO:0007669"/>
    <property type="project" value="InterPro"/>
</dbReference>
<comment type="caution">
    <text evidence="2">The sequence shown here is derived from an EMBL/GenBank/DDBJ whole genome shotgun (WGS) entry which is preliminary data.</text>
</comment>